<gene>
    <name evidence="1" type="ORF">O6H91_23G070900</name>
</gene>
<reference evidence="2" key="1">
    <citation type="journal article" date="2024" name="Proc. Natl. Acad. Sci. U.S.A.">
        <title>Extraordinary preservation of gene collinearity over three hundred million years revealed in homosporous lycophytes.</title>
        <authorList>
            <person name="Li C."/>
            <person name="Wickell D."/>
            <person name="Kuo L.Y."/>
            <person name="Chen X."/>
            <person name="Nie B."/>
            <person name="Liao X."/>
            <person name="Peng D."/>
            <person name="Ji J."/>
            <person name="Jenkins J."/>
            <person name="Williams M."/>
            <person name="Shu S."/>
            <person name="Plott C."/>
            <person name="Barry K."/>
            <person name="Rajasekar S."/>
            <person name="Grimwood J."/>
            <person name="Han X."/>
            <person name="Sun S."/>
            <person name="Hou Z."/>
            <person name="He W."/>
            <person name="Dai G."/>
            <person name="Sun C."/>
            <person name="Schmutz J."/>
            <person name="Leebens-Mack J.H."/>
            <person name="Li F.W."/>
            <person name="Wang L."/>
        </authorList>
    </citation>
    <scope>NUCLEOTIDE SEQUENCE [LARGE SCALE GENOMIC DNA]</scope>
    <source>
        <strain evidence="2">cv. PW_Plant_1</strain>
    </source>
</reference>
<comment type="caution">
    <text evidence="1">The sequence shown here is derived from an EMBL/GenBank/DDBJ whole genome shotgun (WGS) entry which is preliminary data.</text>
</comment>
<sequence>MNEASKKLVACLRYSTSLQSFWNLCSSKLDNYVGLPEKLPKSFHCSEKGRGGSSGNKFRMSLGLPIAAVINCADNTGAKNLYIISVKGVKGRLNRLPAAAVGDMVMATVKKGKPDLRKKVMPAVAVRQRKPFRRKDGVFMYFEDNAGVIVNPKGEMKGSAITGPIGKECADLWPRIASAANAIV</sequence>
<protein>
    <submittedName>
        <fullName evidence="1">Uncharacterized protein</fullName>
    </submittedName>
</protein>
<name>A0ACC2AC51_DIPCM</name>
<keyword evidence="2" id="KW-1185">Reference proteome</keyword>
<evidence type="ECO:0000313" key="2">
    <source>
        <dbReference type="Proteomes" id="UP001162992"/>
    </source>
</evidence>
<dbReference type="EMBL" id="CM055114">
    <property type="protein sequence ID" value="KAJ7515093.1"/>
    <property type="molecule type" value="Genomic_DNA"/>
</dbReference>
<evidence type="ECO:0000313" key="1">
    <source>
        <dbReference type="EMBL" id="KAJ7515093.1"/>
    </source>
</evidence>
<accession>A0ACC2AC51</accession>
<organism evidence="1 2">
    <name type="scientific">Diphasiastrum complanatum</name>
    <name type="common">Issler's clubmoss</name>
    <name type="synonym">Lycopodium complanatum</name>
    <dbReference type="NCBI Taxonomy" id="34168"/>
    <lineage>
        <taxon>Eukaryota</taxon>
        <taxon>Viridiplantae</taxon>
        <taxon>Streptophyta</taxon>
        <taxon>Embryophyta</taxon>
        <taxon>Tracheophyta</taxon>
        <taxon>Lycopodiopsida</taxon>
        <taxon>Lycopodiales</taxon>
        <taxon>Lycopodiaceae</taxon>
        <taxon>Lycopodioideae</taxon>
        <taxon>Diphasiastrum</taxon>
    </lineage>
</organism>
<proteinExistence type="predicted"/>
<dbReference type="Proteomes" id="UP001162992">
    <property type="component" value="Chromosome 23"/>
</dbReference>